<feature type="region of interest" description="Disordered" evidence="3">
    <location>
        <begin position="246"/>
        <end position="303"/>
    </location>
</feature>
<dbReference type="GO" id="GO:0006139">
    <property type="term" value="P:nucleobase-containing compound metabolic process"/>
    <property type="evidence" value="ECO:0007669"/>
    <property type="project" value="InterPro"/>
</dbReference>
<dbReference type="EMBL" id="CM010719">
    <property type="protein sequence ID" value="RZC62213.1"/>
    <property type="molecule type" value="Genomic_DNA"/>
</dbReference>
<sequence length="303" mass="33812">MAGSSVEKVQNGLSGLSLGTNGGSAASAGGDKNTGIEVVDKSKDTHHTYKVFYYSDTIFTTVTHRASVVDQWLADLYKDYDGKLNNLVVGLDVEWRRTRSVNTGIRNKVAVLQLCLDDRCLIFQFAWRDQVPKSLKDFLGDDKFIFVGSGIDAEAYKLMVDHDLMVARTEELGSLAAYKLPDSKWLHRAGLQSLVKEVLQQELPKTRFVQSSNWERGLLSDDQIEYACLDALVSFKLGVDLMSRANPSRTYQNNKNNNRRPEVVPKDSEFPELKNAVEEKTKRGVPLKSNGGKTNGTNSKRTN</sequence>
<dbReference type="GO" id="GO:0005634">
    <property type="term" value="C:nucleus"/>
    <property type="evidence" value="ECO:0007669"/>
    <property type="project" value="TreeGrafter"/>
</dbReference>
<dbReference type="SMART" id="SM00474">
    <property type="entry name" value="35EXOc"/>
    <property type="match status" value="1"/>
</dbReference>
<dbReference type="Gramene" id="RZC62213">
    <property type="protein sequence ID" value="RZC62213"/>
    <property type="gene ID" value="C5167_023971"/>
</dbReference>
<gene>
    <name evidence="5" type="ORF">C5167_023971</name>
</gene>
<dbReference type="GO" id="GO:0003676">
    <property type="term" value="F:nucleic acid binding"/>
    <property type="evidence" value="ECO:0007669"/>
    <property type="project" value="InterPro"/>
</dbReference>
<dbReference type="Pfam" id="PF01612">
    <property type="entry name" value="DNA_pol_A_exo1"/>
    <property type="match status" value="1"/>
</dbReference>
<evidence type="ECO:0000313" key="5">
    <source>
        <dbReference type="EMBL" id="RZC62213.1"/>
    </source>
</evidence>
<dbReference type="GO" id="GO:0005737">
    <property type="term" value="C:cytoplasm"/>
    <property type="evidence" value="ECO:0007669"/>
    <property type="project" value="TreeGrafter"/>
</dbReference>
<keyword evidence="6" id="KW-1185">Reference proteome</keyword>
<dbReference type="CDD" id="cd06141">
    <property type="entry name" value="WRN_exo"/>
    <property type="match status" value="1"/>
</dbReference>
<name>A0A4Y7JMA0_PAPSO</name>
<reference evidence="5 6" key="1">
    <citation type="journal article" date="2018" name="Science">
        <title>The opium poppy genome and morphinan production.</title>
        <authorList>
            <person name="Guo L."/>
            <person name="Winzer T."/>
            <person name="Yang X."/>
            <person name="Li Y."/>
            <person name="Ning Z."/>
            <person name="He Z."/>
            <person name="Teodor R."/>
            <person name="Lu Y."/>
            <person name="Bowser T.A."/>
            <person name="Graham I.A."/>
            <person name="Ye K."/>
        </authorList>
    </citation>
    <scope>NUCLEOTIDE SEQUENCE [LARGE SCALE GENOMIC DNA]</scope>
    <source>
        <strain evidence="6">cv. HN1</strain>
        <tissue evidence="5">Leaves</tissue>
    </source>
</reference>
<feature type="compositionally biased region" description="Polar residues" evidence="3">
    <location>
        <begin position="291"/>
        <end position="303"/>
    </location>
</feature>
<dbReference type="SUPFAM" id="SSF53098">
    <property type="entry name" value="Ribonuclease H-like"/>
    <property type="match status" value="1"/>
</dbReference>
<dbReference type="GO" id="GO:0008408">
    <property type="term" value="F:3'-5' exonuclease activity"/>
    <property type="evidence" value="ECO:0007669"/>
    <property type="project" value="InterPro"/>
</dbReference>
<protein>
    <recommendedName>
        <fullName evidence="4">3'-5' exonuclease domain-containing protein</fullName>
    </recommendedName>
</protein>
<dbReference type="STRING" id="3469.A0A4Y7JMA0"/>
<dbReference type="AlphaFoldDB" id="A0A4Y7JMA0"/>
<feature type="domain" description="3'-5' exonuclease" evidence="4">
    <location>
        <begin position="59"/>
        <end position="246"/>
    </location>
</feature>
<evidence type="ECO:0000313" key="6">
    <source>
        <dbReference type="Proteomes" id="UP000316621"/>
    </source>
</evidence>
<organism evidence="5 6">
    <name type="scientific">Papaver somniferum</name>
    <name type="common">Opium poppy</name>
    <dbReference type="NCBI Taxonomy" id="3469"/>
    <lineage>
        <taxon>Eukaryota</taxon>
        <taxon>Viridiplantae</taxon>
        <taxon>Streptophyta</taxon>
        <taxon>Embryophyta</taxon>
        <taxon>Tracheophyta</taxon>
        <taxon>Spermatophyta</taxon>
        <taxon>Magnoliopsida</taxon>
        <taxon>Ranunculales</taxon>
        <taxon>Papaveraceae</taxon>
        <taxon>Papaveroideae</taxon>
        <taxon>Papaver</taxon>
    </lineage>
</organism>
<proteinExistence type="predicted"/>
<evidence type="ECO:0000256" key="2">
    <source>
        <dbReference type="ARBA" id="ARBA00022801"/>
    </source>
</evidence>
<evidence type="ECO:0000259" key="4">
    <source>
        <dbReference type="SMART" id="SM00474"/>
    </source>
</evidence>
<dbReference type="Proteomes" id="UP000316621">
    <property type="component" value="Chromosome 5"/>
</dbReference>
<feature type="compositionally biased region" description="Polar residues" evidence="3">
    <location>
        <begin position="246"/>
        <end position="256"/>
    </location>
</feature>
<dbReference type="InterPro" id="IPR036397">
    <property type="entry name" value="RNaseH_sf"/>
</dbReference>
<dbReference type="PANTHER" id="PTHR13620">
    <property type="entry name" value="3-5 EXONUCLEASE"/>
    <property type="match status" value="1"/>
</dbReference>
<dbReference type="InterPro" id="IPR051132">
    <property type="entry name" value="3-5_Exonuclease_domain"/>
</dbReference>
<dbReference type="InterPro" id="IPR002562">
    <property type="entry name" value="3'-5'_exonuclease_dom"/>
</dbReference>
<dbReference type="Gene3D" id="3.30.420.10">
    <property type="entry name" value="Ribonuclease H-like superfamily/Ribonuclease H"/>
    <property type="match status" value="1"/>
</dbReference>
<feature type="compositionally biased region" description="Basic and acidic residues" evidence="3">
    <location>
        <begin position="259"/>
        <end position="282"/>
    </location>
</feature>
<keyword evidence="1" id="KW-0540">Nuclease</keyword>
<evidence type="ECO:0000256" key="3">
    <source>
        <dbReference type="SAM" id="MobiDB-lite"/>
    </source>
</evidence>
<evidence type="ECO:0000256" key="1">
    <source>
        <dbReference type="ARBA" id="ARBA00022722"/>
    </source>
</evidence>
<keyword evidence="2" id="KW-0378">Hydrolase</keyword>
<dbReference type="InterPro" id="IPR012337">
    <property type="entry name" value="RNaseH-like_sf"/>
</dbReference>
<dbReference type="PANTHER" id="PTHR13620:SF105">
    <property type="entry name" value="OS01G0737700 PROTEIN"/>
    <property type="match status" value="1"/>
</dbReference>
<accession>A0A4Y7JMA0</accession>